<dbReference type="Gene3D" id="3.10.450.620">
    <property type="entry name" value="JHP933, nucleotidyltransferase-like core domain"/>
    <property type="match status" value="1"/>
</dbReference>
<reference evidence="1 2" key="1">
    <citation type="journal article" date="2020" name="ISME J.">
        <title>Comparative genomics reveals insights into cyanobacterial evolution and habitat adaptation.</title>
        <authorList>
            <person name="Chen M.Y."/>
            <person name="Teng W.K."/>
            <person name="Zhao L."/>
            <person name="Hu C.X."/>
            <person name="Zhou Y.K."/>
            <person name="Han B.P."/>
            <person name="Song L.R."/>
            <person name="Shu W.S."/>
        </authorList>
    </citation>
    <scope>NUCLEOTIDE SEQUENCE [LARGE SCALE GENOMIC DNA]</scope>
    <source>
        <strain evidence="1 2">FACHB-196</strain>
    </source>
</reference>
<comment type="caution">
    <text evidence="1">The sequence shown here is derived from an EMBL/GenBank/DDBJ whole genome shotgun (WGS) entry which is preliminary data.</text>
</comment>
<evidence type="ECO:0000313" key="2">
    <source>
        <dbReference type="Proteomes" id="UP000640531"/>
    </source>
</evidence>
<gene>
    <name evidence="1" type="ORF">H6G59_02110</name>
</gene>
<sequence>MRIIAAMISVESDMRLVFSGGTSLSKGFGRIQRFSEDLDFKVILPSTGFNRKECRKYRYRLIDAIRESSSDWSLEDEDCESRNEGQFFACKIVYQQNFQPAIALRPHIKLEITFKPPVLPLQVQEKSLKSFIAQATPKGKPEVLMIACVSPVETAADKLSALTWRVLSRNRDNEDDDPTIIRHLHDLTALESDIAEYKNFPNLVISILEQDTQRAKGIDLSEVPPKQRLQTMLQYLESDPIYANEYDRFVNGMSYASEDDRPSFRQALDTAHGIINCIESQESM</sequence>
<proteinExistence type="predicted"/>
<name>A0ABR8FAS7_9NOST</name>
<dbReference type="EMBL" id="JACJST010000001">
    <property type="protein sequence ID" value="MBD2566706.1"/>
    <property type="molecule type" value="Genomic_DNA"/>
</dbReference>
<dbReference type="Proteomes" id="UP000640531">
    <property type="component" value="Unassembled WGS sequence"/>
</dbReference>
<keyword evidence="1" id="KW-0808">Transferase</keyword>
<keyword evidence="2" id="KW-1185">Reference proteome</keyword>
<dbReference type="InterPro" id="IPR014942">
    <property type="entry name" value="AbiEii"/>
</dbReference>
<dbReference type="Pfam" id="PF08843">
    <property type="entry name" value="AbiEii"/>
    <property type="match status" value="1"/>
</dbReference>
<protein>
    <submittedName>
        <fullName evidence="1">Nucleotidyl transferase AbiEii/AbiGii toxin family protein</fullName>
    </submittedName>
</protein>
<evidence type="ECO:0000313" key="1">
    <source>
        <dbReference type="EMBL" id="MBD2566706.1"/>
    </source>
</evidence>
<organism evidence="1 2">
    <name type="scientific">Anabaena lutea FACHB-196</name>
    <dbReference type="NCBI Taxonomy" id="2692881"/>
    <lineage>
        <taxon>Bacteria</taxon>
        <taxon>Bacillati</taxon>
        <taxon>Cyanobacteriota</taxon>
        <taxon>Cyanophyceae</taxon>
        <taxon>Nostocales</taxon>
        <taxon>Nostocaceae</taxon>
        <taxon>Anabaena</taxon>
    </lineage>
</organism>
<accession>A0ABR8FAS7</accession>
<dbReference type="GO" id="GO:0016740">
    <property type="term" value="F:transferase activity"/>
    <property type="evidence" value="ECO:0007669"/>
    <property type="project" value="UniProtKB-KW"/>
</dbReference>